<sequence>MKRKSGNDLTTQTLLDFDLGESSSDSDFRIEDHDDDSDDFSANSKDEDDGDDDGDDDDDDDDDGDDDDEDASDDGEDEDGTDSGTTGSGSKVVELPKPGIVTERAVSLEDAMKKSLKGIDKATLKLLTIPICCACLGDRSDDQNEIVECDGCGVTVHEGCYGVSESTSVSSTISSCSTEPWFCEACKAGIADPDCELCPNKGGIFKETDVGKWVHLVCALYVPGVAFGEVDQLSSVTLFEMPYNKWGAKTCSLCDDTKFARTGVCIGCDAGMCKTYFHVTCAQYAGLLSEAHSEEADQADPFYAHCKIHSDKTLIKHRKRNYNAIRLKAYNRKLEQEAKKMEKPSPEQVRIERKLAKHRKKYVIHKETKNPPWVPTQKMPRLLTTSATACKKLLLKAELMGIDTTAMEFQEAQMTALADVRKKWHIPPAFSVEFIGYYLDRTVRLKDIKQNLQEQVSTNQKLLEEQQRLRDKYDCAMKVNQAALNQNDDLKDAIKKLYDDIHALCPNKALIPIEQIGKPPSVPPMQNPNVIINTPSSTPPARTITVPTAAALKMGVGFPLQNLIAPGKRDDTGRILSTQCKQNSEELLNECGICKRCSDQHLLAKCDTCHLYYHLGCLNPPLTRHPKKSKLYGWQCSECDKSDDSGPENVILPKAPRKSRTRYSKDGIIVPYDMPSPEFDRSPETTPKRPRKSGGFSTAENSPSKASTSLNGIETKEVVLEIPKIDLDLADKLVAGESSIEIPEKGSVKRGRKKKLVDSNEEVKPPIKEQVKDEPVKKNTPPLPAEVTVPESVTVPKDEPQQLSSIESKTKEFNKKDKKKEKPKPPTPLIESKESIASASKSSIEEQDPLASGSSSQEMLLTATESTTTISTSSTETIQPKTVEQLGPLVPIPLIPAASDDLTGAPFHNHSHKHSKRKKEKHRNRSPHEDGSPTKEHKRKRKRKNHDIENPNDAGGSGGSNVPLVACSVPQDDNRPRIKIKIKSVLDGSNTHTIFYVPNDSIEPPRPSSKSETVATSTPISSPAILPGSKTQAKSESARQSTSATTLPSPAKSPTPAPVAASVSAPNVSTKPPPPPPVSGRGRGRRLSVMRPNRLNASLNSSSGNNSSTAGGESMCDVCHQPGTNNNLVQCDECHKNYHFGCLDPPVKKSPKRRGYSWHCADCDPTDTENN</sequence>
<dbReference type="EnsemblMetazoa" id="AAEL003032-RB">
    <property type="protein sequence ID" value="AAEL003032-PB"/>
    <property type="gene ID" value="AAEL003032"/>
</dbReference>
<feature type="compositionally biased region" description="Low complexity" evidence="5">
    <location>
        <begin position="8"/>
        <end position="17"/>
    </location>
</feature>
<keyword evidence="4" id="KW-0175">Coiled coil</keyword>
<accession>A0A6I8T7I8</accession>
<dbReference type="InterPro" id="IPR034732">
    <property type="entry name" value="EPHD"/>
</dbReference>
<dbReference type="CDD" id="cd15563">
    <property type="entry name" value="PHD3_PHF14"/>
    <property type="match status" value="1"/>
</dbReference>
<proteinExistence type="predicted"/>
<dbReference type="AlphaFoldDB" id="A0A6I8T7I8"/>
<feature type="compositionally biased region" description="Low complexity" evidence="5">
    <location>
        <begin position="1058"/>
        <end position="1070"/>
    </location>
</feature>
<dbReference type="PANTHER" id="PTHR13793">
    <property type="entry name" value="PHD FINGER PROTEINS"/>
    <property type="match status" value="1"/>
</dbReference>
<dbReference type="PROSITE" id="PS50016">
    <property type="entry name" value="ZF_PHD_2"/>
    <property type="match status" value="3"/>
</dbReference>
<dbReference type="PROSITE" id="PS51805">
    <property type="entry name" value="EPHD"/>
    <property type="match status" value="1"/>
</dbReference>
<evidence type="ECO:0000256" key="2">
    <source>
        <dbReference type="ARBA" id="ARBA00022771"/>
    </source>
</evidence>
<feature type="compositionally biased region" description="Polar residues" evidence="5">
    <location>
        <begin position="1029"/>
        <end position="1040"/>
    </location>
</feature>
<feature type="compositionally biased region" description="Polar residues" evidence="5">
    <location>
        <begin position="695"/>
        <end position="710"/>
    </location>
</feature>
<dbReference type="InterPro" id="IPR050701">
    <property type="entry name" value="Histone_Mod_Regulator"/>
</dbReference>
<feature type="compositionally biased region" description="Low complexity" evidence="5">
    <location>
        <begin position="1041"/>
        <end position="1050"/>
    </location>
</feature>
<feature type="compositionally biased region" description="Low complexity" evidence="5">
    <location>
        <begin position="864"/>
        <end position="878"/>
    </location>
</feature>
<evidence type="ECO:0000313" key="7">
    <source>
        <dbReference type="Proteomes" id="UP000008820"/>
    </source>
</evidence>
<dbReference type="InParanoid" id="A0A6I8T7I8"/>
<dbReference type="CDD" id="cd15562">
    <property type="entry name" value="PHD2_PHF14"/>
    <property type="match status" value="1"/>
</dbReference>
<dbReference type="PROSITE" id="PS01359">
    <property type="entry name" value="ZF_PHD_1"/>
    <property type="match status" value="2"/>
</dbReference>
<dbReference type="InterPro" id="IPR013083">
    <property type="entry name" value="Znf_RING/FYVE/PHD"/>
</dbReference>
<dbReference type="Pfam" id="PF13832">
    <property type="entry name" value="zf-HC5HC2H_2"/>
    <property type="match status" value="1"/>
</dbReference>
<gene>
    <name evidence="6" type="primary">5576897</name>
</gene>
<evidence type="ECO:0000256" key="4">
    <source>
        <dbReference type="SAM" id="Coils"/>
    </source>
</evidence>
<dbReference type="SUPFAM" id="SSF57903">
    <property type="entry name" value="FYVE/PHD zinc finger"/>
    <property type="match status" value="3"/>
</dbReference>
<dbReference type="InterPro" id="IPR001965">
    <property type="entry name" value="Znf_PHD"/>
</dbReference>
<dbReference type="GO" id="GO:0006357">
    <property type="term" value="P:regulation of transcription by RNA polymerase II"/>
    <property type="evidence" value="ECO:0007669"/>
    <property type="project" value="TreeGrafter"/>
</dbReference>
<evidence type="ECO:0000256" key="3">
    <source>
        <dbReference type="ARBA" id="ARBA00022833"/>
    </source>
</evidence>
<dbReference type="CDD" id="cd15561">
    <property type="entry name" value="PHD1_PHF14"/>
    <property type="match status" value="1"/>
</dbReference>
<evidence type="ECO:0000256" key="1">
    <source>
        <dbReference type="ARBA" id="ARBA00022723"/>
    </source>
</evidence>
<reference evidence="6" key="2">
    <citation type="submission" date="2020-05" db="UniProtKB">
        <authorList>
            <consortium name="EnsemblMetazoa"/>
        </authorList>
    </citation>
    <scope>IDENTIFICATION</scope>
    <source>
        <strain evidence="6">LVP_AGWG</strain>
    </source>
</reference>
<feature type="compositionally biased region" description="Basic and acidic residues" evidence="5">
    <location>
        <begin position="926"/>
        <end position="935"/>
    </location>
</feature>
<evidence type="ECO:0000313" key="6">
    <source>
        <dbReference type="EnsemblMetazoa" id="AAEL003032-PB"/>
    </source>
</evidence>
<feature type="coiled-coil region" evidence="4">
    <location>
        <begin position="445"/>
        <end position="500"/>
    </location>
</feature>
<feature type="compositionally biased region" description="Polar residues" evidence="5">
    <location>
        <begin position="1008"/>
        <end position="1021"/>
    </location>
</feature>
<keyword evidence="1" id="KW-0479">Metal-binding</keyword>
<dbReference type="PANTHER" id="PTHR13793:SF150">
    <property type="entry name" value="PHD FINGER PROTEIN 14"/>
    <property type="match status" value="1"/>
</dbReference>
<feature type="compositionally biased region" description="Acidic residues" evidence="5">
    <location>
        <begin position="46"/>
        <end position="81"/>
    </location>
</feature>
<dbReference type="Gene3D" id="3.30.40.10">
    <property type="entry name" value="Zinc/RING finger domain, C3HC4 (zinc finger)"/>
    <property type="match status" value="3"/>
</dbReference>
<feature type="compositionally biased region" description="Low complexity" evidence="5">
    <location>
        <begin position="1089"/>
        <end position="1111"/>
    </location>
</feature>
<evidence type="ECO:0000256" key="5">
    <source>
        <dbReference type="SAM" id="MobiDB-lite"/>
    </source>
</evidence>
<protein>
    <submittedName>
        <fullName evidence="6">Uncharacterized protein</fullName>
    </submittedName>
</protein>
<dbReference type="Pfam" id="PF00628">
    <property type="entry name" value="PHD"/>
    <property type="match status" value="2"/>
</dbReference>
<dbReference type="InterPro" id="IPR011011">
    <property type="entry name" value="Znf_FYVE_PHD"/>
</dbReference>
<dbReference type="Gene3D" id="2.30.30.1150">
    <property type="match status" value="1"/>
</dbReference>
<feature type="compositionally biased region" description="Basic and acidic residues" evidence="5">
    <location>
        <begin position="678"/>
        <end position="687"/>
    </location>
</feature>
<dbReference type="OrthoDB" id="336088at2759"/>
<keyword evidence="7" id="KW-1185">Reference proteome</keyword>
<feature type="compositionally biased region" description="Basic residues" evidence="5">
    <location>
        <begin position="909"/>
        <end position="925"/>
    </location>
</feature>
<dbReference type="InterPro" id="IPR019787">
    <property type="entry name" value="Znf_PHD-finger"/>
</dbReference>
<dbReference type="FunCoup" id="A0A6I8T7I8">
    <property type="interactions" value="2066"/>
</dbReference>
<feature type="region of interest" description="Disordered" evidence="5">
    <location>
        <begin position="1"/>
        <end position="98"/>
    </location>
</feature>
<dbReference type="Proteomes" id="UP000008820">
    <property type="component" value="Chromosome 1"/>
</dbReference>
<dbReference type="SMART" id="SM00249">
    <property type="entry name" value="PHD"/>
    <property type="match status" value="4"/>
</dbReference>
<dbReference type="InterPro" id="IPR019786">
    <property type="entry name" value="Zinc_finger_PHD-type_CS"/>
</dbReference>
<feature type="region of interest" description="Disordered" evidence="5">
    <location>
        <begin position="734"/>
        <end position="1111"/>
    </location>
</feature>
<organism evidence="6 7">
    <name type="scientific">Aedes aegypti</name>
    <name type="common">Yellowfever mosquito</name>
    <name type="synonym">Culex aegypti</name>
    <dbReference type="NCBI Taxonomy" id="7159"/>
    <lineage>
        <taxon>Eukaryota</taxon>
        <taxon>Metazoa</taxon>
        <taxon>Ecdysozoa</taxon>
        <taxon>Arthropoda</taxon>
        <taxon>Hexapoda</taxon>
        <taxon>Insecta</taxon>
        <taxon>Pterygota</taxon>
        <taxon>Neoptera</taxon>
        <taxon>Endopterygota</taxon>
        <taxon>Diptera</taxon>
        <taxon>Nematocera</taxon>
        <taxon>Culicoidea</taxon>
        <taxon>Culicidae</taxon>
        <taxon>Culicinae</taxon>
        <taxon>Aedini</taxon>
        <taxon>Aedes</taxon>
        <taxon>Stegomyia</taxon>
    </lineage>
</organism>
<reference evidence="6 7" key="1">
    <citation type="submission" date="2017-06" db="EMBL/GenBank/DDBJ databases">
        <title>Aedes aegypti genome working group (AGWG) sequencing and assembly.</title>
        <authorList>
            <consortium name="Aedes aegypti Genome Working Group (AGWG)"/>
            <person name="Matthews B.J."/>
        </authorList>
    </citation>
    <scope>NUCLEOTIDE SEQUENCE [LARGE SCALE GENOMIC DNA]</scope>
    <source>
        <strain evidence="6 7">LVP_AGWG</strain>
    </source>
</reference>
<feature type="compositionally biased region" description="Basic residues" evidence="5">
    <location>
        <begin position="936"/>
        <end position="945"/>
    </location>
</feature>
<dbReference type="CDD" id="cd15674">
    <property type="entry name" value="ePHD_PHF14"/>
    <property type="match status" value="1"/>
</dbReference>
<feature type="compositionally biased region" description="Basic and acidic residues" evidence="5">
    <location>
        <begin position="756"/>
        <end position="777"/>
    </location>
</feature>
<keyword evidence="2" id="KW-0863">Zinc-finger</keyword>
<dbReference type="GO" id="GO:0008270">
    <property type="term" value="F:zinc ion binding"/>
    <property type="evidence" value="ECO:0007669"/>
    <property type="project" value="UniProtKB-KW"/>
</dbReference>
<keyword evidence="3" id="KW-0862">Zinc</keyword>
<name>A0A6I8T7I8_AEDAE</name>
<feature type="region of interest" description="Disordered" evidence="5">
    <location>
        <begin position="640"/>
        <end position="710"/>
    </location>
</feature>